<evidence type="ECO:0000313" key="2">
    <source>
        <dbReference type="Proteomes" id="UP000708208"/>
    </source>
</evidence>
<name>A0A8J2JW06_9HEXA</name>
<dbReference type="Proteomes" id="UP000708208">
    <property type="component" value="Unassembled WGS sequence"/>
</dbReference>
<protein>
    <submittedName>
        <fullName evidence="1">Uncharacterized protein</fullName>
    </submittedName>
</protein>
<dbReference type="OrthoDB" id="7587145at2759"/>
<comment type="caution">
    <text evidence="1">The sequence shown here is derived from an EMBL/GenBank/DDBJ whole genome shotgun (WGS) entry which is preliminary data.</text>
</comment>
<evidence type="ECO:0000313" key="1">
    <source>
        <dbReference type="EMBL" id="CAG7727662.1"/>
    </source>
</evidence>
<reference evidence="1" key="1">
    <citation type="submission" date="2021-06" db="EMBL/GenBank/DDBJ databases">
        <authorList>
            <person name="Hodson N. C."/>
            <person name="Mongue J. A."/>
            <person name="Jaron S. K."/>
        </authorList>
    </citation>
    <scope>NUCLEOTIDE SEQUENCE</scope>
</reference>
<proteinExistence type="predicted"/>
<feature type="non-terminal residue" evidence="1">
    <location>
        <position position="1"/>
    </location>
</feature>
<dbReference type="EMBL" id="CAJVCH010152026">
    <property type="protein sequence ID" value="CAG7727662.1"/>
    <property type="molecule type" value="Genomic_DNA"/>
</dbReference>
<organism evidence="1 2">
    <name type="scientific">Allacma fusca</name>
    <dbReference type="NCBI Taxonomy" id="39272"/>
    <lineage>
        <taxon>Eukaryota</taxon>
        <taxon>Metazoa</taxon>
        <taxon>Ecdysozoa</taxon>
        <taxon>Arthropoda</taxon>
        <taxon>Hexapoda</taxon>
        <taxon>Collembola</taxon>
        <taxon>Symphypleona</taxon>
        <taxon>Sminthuridae</taxon>
        <taxon>Allacma</taxon>
    </lineage>
</organism>
<gene>
    <name evidence="1" type="ORF">AFUS01_LOCUS16493</name>
</gene>
<dbReference type="AlphaFoldDB" id="A0A8J2JW06"/>
<sequence length="146" mass="15316">EPNGPGGFPWALARPMMELVRMFLGVPTEMNGNSLSNGIDKMDNAGPAGGGQGFSWGQVIGYGLKLLLAALGGGNNGHDGIDKMDVGASPVQGIVKSLIGHLVGGEDVDKADNMAKQTGEVCLPFVYILLFHSSKVIIPLYIHLEQ</sequence>
<accession>A0A8J2JW06</accession>
<keyword evidence="2" id="KW-1185">Reference proteome</keyword>